<dbReference type="InParanoid" id="A0A165D247"/>
<protein>
    <recommendedName>
        <fullName evidence="4">Apple domain-containing protein</fullName>
    </recommendedName>
</protein>
<dbReference type="AlphaFoldDB" id="A0A165D247"/>
<evidence type="ECO:0000313" key="3">
    <source>
        <dbReference type="Proteomes" id="UP000076842"/>
    </source>
</evidence>
<feature type="chain" id="PRO_5007856342" description="Apple domain-containing protein" evidence="1">
    <location>
        <begin position="24"/>
        <end position="168"/>
    </location>
</feature>
<name>A0A165D247_9BASI</name>
<keyword evidence="1" id="KW-0732">Signal</keyword>
<keyword evidence="3" id="KW-1185">Reference proteome</keyword>
<reference evidence="2 3" key="1">
    <citation type="journal article" date="2016" name="Mol. Biol. Evol.">
        <title>Comparative Genomics of Early-Diverging Mushroom-Forming Fungi Provides Insights into the Origins of Lignocellulose Decay Capabilities.</title>
        <authorList>
            <person name="Nagy L.G."/>
            <person name="Riley R."/>
            <person name="Tritt A."/>
            <person name="Adam C."/>
            <person name="Daum C."/>
            <person name="Floudas D."/>
            <person name="Sun H."/>
            <person name="Yadav J.S."/>
            <person name="Pangilinan J."/>
            <person name="Larsson K.H."/>
            <person name="Matsuura K."/>
            <person name="Barry K."/>
            <person name="Labutti K."/>
            <person name="Kuo R."/>
            <person name="Ohm R.A."/>
            <person name="Bhattacharya S.S."/>
            <person name="Shirouzu T."/>
            <person name="Yoshinaga Y."/>
            <person name="Martin F.M."/>
            <person name="Grigoriev I.V."/>
            <person name="Hibbett D.S."/>
        </authorList>
    </citation>
    <scope>NUCLEOTIDE SEQUENCE [LARGE SCALE GENOMIC DNA]</scope>
    <source>
        <strain evidence="2 3">HHB12733</strain>
    </source>
</reference>
<feature type="signal peptide" evidence="1">
    <location>
        <begin position="1"/>
        <end position="23"/>
    </location>
</feature>
<gene>
    <name evidence="2" type="ORF">CALCODRAFT_502931</name>
</gene>
<evidence type="ECO:0000256" key="1">
    <source>
        <dbReference type="SAM" id="SignalP"/>
    </source>
</evidence>
<organism evidence="2 3">
    <name type="scientific">Calocera cornea HHB12733</name>
    <dbReference type="NCBI Taxonomy" id="1353952"/>
    <lineage>
        <taxon>Eukaryota</taxon>
        <taxon>Fungi</taxon>
        <taxon>Dikarya</taxon>
        <taxon>Basidiomycota</taxon>
        <taxon>Agaricomycotina</taxon>
        <taxon>Dacrymycetes</taxon>
        <taxon>Dacrymycetales</taxon>
        <taxon>Dacrymycetaceae</taxon>
        <taxon>Calocera</taxon>
    </lineage>
</organism>
<evidence type="ECO:0000313" key="2">
    <source>
        <dbReference type="EMBL" id="KZT51904.1"/>
    </source>
</evidence>
<evidence type="ECO:0008006" key="4">
    <source>
        <dbReference type="Google" id="ProtNLM"/>
    </source>
</evidence>
<dbReference type="EMBL" id="KV424085">
    <property type="protein sequence ID" value="KZT51904.1"/>
    <property type="molecule type" value="Genomic_DNA"/>
</dbReference>
<accession>A0A165D247</accession>
<proteinExistence type="predicted"/>
<sequence>MFIRTALLSLASLCVMLATLATALVPNAVPRALRQVTRDDVVKRMALYPDGTWSANRAKRSDVSTLCMADQPGGGSCGCPYNVYCDSQPVLTVNELDTALVDSFADCLKACDSVFACWVAVWQKSTQLCSIYGQEEYATTFTGNDDYQSAVYDLDDSDCTGTGLGTCG</sequence>
<dbReference type="Proteomes" id="UP000076842">
    <property type="component" value="Unassembled WGS sequence"/>
</dbReference>